<protein>
    <recommendedName>
        <fullName evidence="1">AB hydrolase-1 domain-containing protein</fullName>
    </recommendedName>
</protein>
<keyword evidence="3" id="KW-1185">Reference proteome</keyword>
<dbReference type="InterPro" id="IPR000073">
    <property type="entry name" value="AB_hydrolase_1"/>
</dbReference>
<dbReference type="PANTHER" id="PTHR43194:SF5">
    <property type="entry name" value="PIMELOYL-[ACYL-CARRIER PROTEIN] METHYL ESTER ESTERASE"/>
    <property type="match status" value="1"/>
</dbReference>
<evidence type="ECO:0000313" key="2">
    <source>
        <dbReference type="EMBL" id="KAH0566153.1"/>
    </source>
</evidence>
<comment type="caution">
    <text evidence="2">The sequence shown here is derived from an EMBL/GenBank/DDBJ whole genome shotgun (WGS) entry which is preliminary data.</text>
</comment>
<dbReference type="Gene3D" id="3.40.50.1820">
    <property type="entry name" value="alpha/beta hydrolase"/>
    <property type="match status" value="1"/>
</dbReference>
<dbReference type="Proteomes" id="UP000750711">
    <property type="component" value="Unassembled WGS sequence"/>
</dbReference>
<gene>
    <name evidence="2" type="ORF">GP486_000456</name>
</gene>
<reference evidence="2" key="1">
    <citation type="submission" date="2021-03" db="EMBL/GenBank/DDBJ databases">
        <title>Comparative genomics and phylogenomic investigation of the class Geoglossomycetes provide insights into ecological specialization and systematics.</title>
        <authorList>
            <person name="Melie T."/>
            <person name="Pirro S."/>
            <person name="Miller A.N."/>
            <person name="Quandt A."/>
        </authorList>
    </citation>
    <scope>NUCLEOTIDE SEQUENCE</scope>
    <source>
        <strain evidence="2">CAQ_001_2017</strain>
    </source>
</reference>
<accession>A0A9P8LIW9</accession>
<dbReference type="InterPro" id="IPR050228">
    <property type="entry name" value="Carboxylesterase_BioH"/>
</dbReference>
<dbReference type="PANTHER" id="PTHR43194">
    <property type="entry name" value="HYDROLASE ALPHA/BETA FOLD FAMILY"/>
    <property type="match status" value="1"/>
</dbReference>
<dbReference type="EMBL" id="JAGHQM010000031">
    <property type="protein sequence ID" value="KAH0566153.1"/>
    <property type="molecule type" value="Genomic_DNA"/>
</dbReference>
<dbReference type="SUPFAM" id="SSF53474">
    <property type="entry name" value="alpha/beta-Hydrolases"/>
    <property type="match status" value="1"/>
</dbReference>
<dbReference type="AlphaFoldDB" id="A0A9P8LIW9"/>
<organism evidence="2 3">
    <name type="scientific">Trichoglossum hirsutum</name>
    <dbReference type="NCBI Taxonomy" id="265104"/>
    <lineage>
        <taxon>Eukaryota</taxon>
        <taxon>Fungi</taxon>
        <taxon>Dikarya</taxon>
        <taxon>Ascomycota</taxon>
        <taxon>Pezizomycotina</taxon>
        <taxon>Geoglossomycetes</taxon>
        <taxon>Geoglossales</taxon>
        <taxon>Geoglossaceae</taxon>
        <taxon>Trichoglossum</taxon>
    </lineage>
</organism>
<dbReference type="Pfam" id="PF12697">
    <property type="entry name" value="Abhydrolase_6"/>
    <property type="match status" value="1"/>
</dbReference>
<name>A0A9P8LIW9_9PEZI</name>
<feature type="domain" description="AB hydrolase-1" evidence="1">
    <location>
        <begin position="25"/>
        <end position="272"/>
    </location>
</feature>
<sequence length="295" mass="32145">METHTVISKDGTTIGYRQLGQGPGLVILHGAMESSQSHIQLAEVLSPEFTVYLPDRRGRGLSGPYSSTHTIQTDIDDVSALIDKTAATNIFGVSSGAIIAMHACLQLPAVKKVAIFEPPIGVDRESSAQMMQRFDSEISEGKTSAALVTAMKATEMGPPIFKYFPRRLLEWLTTMAMSHEKSPPTSSSHGGDETVAPATFRELAPTLHYDFQLSLSLSDEESISNLREITTEVLLLSASQSPQYLRSAVDRLENVLPNINRRVNFTGAGHGVTGNVDRRGQPKRAAEELQKFFST</sequence>
<proteinExistence type="predicted"/>
<evidence type="ECO:0000259" key="1">
    <source>
        <dbReference type="Pfam" id="PF12697"/>
    </source>
</evidence>
<evidence type="ECO:0000313" key="3">
    <source>
        <dbReference type="Proteomes" id="UP000750711"/>
    </source>
</evidence>
<dbReference type="InterPro" id="IPR029058">
    <property type="entry name" value="AB_hydrolase_fold"/>
</dbReference>